<keyword evidence="6" id="KW-0949">S-adenosyl-L-methionine</keyword>
<evidence type="ECO:0000256" key="9">
    <source>
        <dbReference type="ARBA" id="ARBA00023014"/>
    </source>
</evidence>
<evidence type="ECO:0000256" key="3">
    <source>
        <dbReference type="ARBA" id="ARBA00022485"/>
    </source>
</evidence>
<evidence type="ECO:0000313" key="14">
    <source>
        <dbReference type="EMBL" id="CRX38206.1"/>
    </source>
</evidence>
<evidence type="ECO:0000256" key="6">
    <source>
        <dbReference type="ARBA" id="ARBA00022691"/>
    </source>
</evidence>
<dbReference type="InterPro" id="IPR006638">
    <property type="entry name" value="Elp3/MiaA/NifB-like_rSAM"/>
</dbReference>
<dbReference type="PROSITE" id="PS50926">
    <property type="entry name" value="TRAM"/>
    <property type="match status" value="1"/>
</dbReference>
<accession>A0A0H5DP11</accession>
<dbReference type="GO" id="GO:0005829">
    <property type="term" value="C:cytosol"/>
    <property type="evidence" value="ECO:0007669"/>
    <property type="project" value="TreeGrafter"/>
</dbReference>
<dbReference type="InterPro" id="IPR038135">
    <property type="entry name" value="Methylthiotransferase_N_sf"/>
</dbReference>
<proteinExistence type="predicted"/>
<dbReference type="InterPro" id="IPR023404">
    <property type="entry name" value="rSAM_horseshoe"/>
</dbReference>
<feature type="domain" description="MTTase N-terminal" evidence="12">
    <location>
        <begin position="28"/>
        <end position="141"/>
    </location>
</feature>
<dbReference type="GO" id="GO:0046872">
    <property type="term" value="F:metal ion binding"/>
    <property type="evidence" value="ECO:0007669"/>
    <property type="project" value="UniProtKB-KW"/>
</dbReference>
<dbReference type="Pfam" id="PF01938">
    <property type="entry name" value="TRAM"/>
    <property type="match status" value="1"/>
</dbReference>
<dbReference type="SMART" id="SM00729">
    <property type="entry name" value="Elp3"/>
    <property type="match status" value="1"/>
</dbReference>
<dbReference type="InterPro" id="IPR007197">
    <property type="entry name" value="rSAM"/>
</dbReference>
<dbReference type="PROSITE" id="PS01278">
    <property type="entry name" value="MTTASE_RADICAL"/>
    <property type="match status" value="1"/>
</dbReference>
<keyword evidence="8" id="KW-0408">Iron</keyword>
<comment type="cofactor">
    <cofactor evidence="1">
        <name>[4Fe-4S] cluster</name>
        <dbReference type="ChEBI" id="CHEBI:49883"/>
    </cofactor>
</comment>
<evidence type="ECO:0000259" key="13">
    <source>
        <dbReference type="PROSITE" id="PS51918"/>
    </source>
</evidence>
<dbReference type="InterPro" id="IPR013848">
    <property type="entry name" value="Methylthiotransferase_N"/>
</dbReference>
<evidence type="ECO:0000256" key="1">
    <source>
        <dbReference type="ARBA" id="ARBA00001966"/>
    </source>
</evidence>
<keyword evidence="7" id="KW-0479">Metal-binding</keyword>
<sequence length="448" mass="50712">MKNPLHIVSHNNQEDRETPFIPRAEKGDTYRIVTLGCRTNQYESQAYQDQLREMGLRKAEEGESASLCIVNTCTVTEQAESSSRYEIRSLAKANPGSKILVTGCAAERDPDSFKALPGVHAVIGNAKKDQLLASVFDEATLPEFSIKRFEAHTRAFVKVQDGCNSFCSYCIIPYVRGRSRSRSIPEILVELRDLVQNGFKEVVLTGINIGDFDGKDASGNPWKLAQLVREVDKIEGIERIRISSIDPDEVDDDLQDAVFNGKKTCPSMHIVLQSGSNAVLKKMRRKYTRQIFFETIDRLKENPDFTFTTDVIVGFPGETEEDHLETLDAMKYVRFAKVHMFPYSDRPRTLASKMPNKVPHEIIQRRKAEVLAAAERYSFDLRSSFIGREYTVLTESQDPKRPGHMMGHTENFLYVSFPYENTRSNEIAKVRLLENAPDCLIGQVVRGA</sequence>
<evidence type="ECO:0000259" key="12">
    <source>
        <dbReference type="PROSITE" id="PS51449"/>
    </source>
</evidence>
<dbReference type="EMBL" id="CWGJ01000011">
    <property type="protein sequence ID" value="CRX38206.1"/>
    <property type="molecule type" value="Genomic_DNA"/>
</dbReference>
<dbReference type="NCBIfam" id="TIGR01579">
    <property type="entry name" value="MiaB-like-C"/>
    <property type="match status" value="1"/>
</dbReference>
<dbReference type="GO" id="GO:0051539">
    <property type="term" value="F:4 iron, 4 sulfur cluster binding"/>
    <property type="evidence" value="ECO:0007669"/>
    <property type="project" value="UniProtKB-KW"/>
</dbReference>
<evidence type="ECO:0000259" key="11">
    <source>
        <dbReference type="PROSITE" id="PS50926"/>
    </source>
</evidence>
<dbReference type="InterPro" id="IPR020612">
    <property type="entry name" value="Methylthiotransferase_CS"/>
</dbReference>
<dbReference type="SFLD" id="SFLDG01082">
    <property type="entry name" value="B12-binding_domain_containing"/>
    <property type="match status" value="1"/>
</dbReference>
<dbReference type="OrthoDB" id="9805215at2"/>
<keyword evidence="4" id="KW-0963">Cytoplasm</keyword>
<evidence type="ECO:0000256" key="5">
    <source>
        <dbReference type="ARBA" id="ARBA00022679"/>
    </source>
</evidence>
<dbReference type="SFLD" id="SFLDS00029">
    <property type="entry name" value="Radical_SAM"/>
    <property type="match status" value="1"/>
</dbReference>
<dbReference type="InterPro" id="IPR058240">
    <property type="entry name" value="rSAM_sf"/>
</dbReference>
<dbReference type="Gene3D" id="3.40.50.12160">
    <property type="entry name" value="Methylthiotransferase, N-terminal domain"/>
    <property type="match status" value="1"/>
</dbReference>
<dbReference type="EC" id="2.8.4.3" evidence="10"/>
<keyword evidence="9" id="KW-0411">Iron-sulfur</keyword>
<dbReference type="SFLD" id="SFLDG01061">
    <property type="entry name" value="methylthiotransferase"/>
    <property type="match status" value="1"/>
</dbReference>
<organism evidence="14 15">
    <name type="scientific">Estrella lausannensis</name>
    <dbReference type="NCBI Taxonomy" id="483423"/>
    <lineage>
        <taxon>Bacteria</taxon>
        <taxon>Pseudomonadati</taxon>
        <taxon>Chlamydiota</taxon>
        <taxon>Chlamydiia</taxon>
        <taxon>Parachlamydiales</taxon>
        <taxon>Candidatus Criblamydiaceae</taxon>
        <taxon>Estrella</taxon>
    </lineage>
</organism>
<dbReference type="Pfam" id="PF00919">
    <property type="entry name" value="UPF0004"/>
    <property type="match status" value="1"/>
</dbReference>
<dbReference type="FunFam" id="3.80.30.20:FF:000001">
    <property type="entry name" value="tRNA-2-methylthio-N(6)-dimethylallyladenosine synthase 2"/>
    <property type="match status" value="1"/>
</dbReference>
<dbReference type="SUPFAM" id="SSF102114">
    <property type="entry name" value="Radical SAM enzymes"/>
    <property type="match status" value="1"/>
</dbReference>
<evidence type="ECO:0000313" key="15">
    <source>
        <dbReference type="Proteomes" id="UP000220251"/>
    </source>
</evidence>
<dbReference type="InterPro" id="IPR002792">
    <property type="entry name" value="TRAM_dom"/>
</dbReference>
<evidence type="ECO:0000256" key="8">
    <source>
        <dbReference type="ARBA" id="ARBA00023004"/>
    </source>
</evidence>
<dbReference type="Pfam" id="PF04055">
    <property type="entry name" value="Radical_SAM"/>
    <property type="match status" value="1"/>
</dbReference>
<dbReference type="RefSeq" id="WP_098038055.1">
    <property type="nucleotide sequence ID" value="NZ_CWGJ01000011.1"/>
</dbReference>
<evidence type="ECO:0000256" key="2">
    <source>
        <dbReference type="ARBA" id="ARBA00003234"/>
    </source>
</evidence>
<gene>
    <name evidence="14" type="primary">mtaB</name>
    <name evidence="14" type="ORF">ELAC_0857</name>
</gene>
<dbReference type="Proteomes" id="UP000220251">
    <property type="component" value="Unassembled WGS sequence"/>
</dbReference>
<name>A0A0H5DP11_9BACT</name>
<evidence type="ECO:0000256" key="4">
    <source>
        <dbReference type="ARBA" id="ARBA00022490"/>
    </source>
</evidence>
<dbReference type="PANTHER" id="PTHR43020:SF2">
    <property type="entry name" value="MITOCHONDRIAL TRNA METHYLTHIOTRANSFERASE CDK5RAP1"/>
    <property type="match status" value="1"/>
</dbReference>
<feature type="domain" description="TRAM" evidence="11">
    <location>
        <begin position="383"/>
        <end position="446"/>
    </location>
</feature>
<evidence type="ECO:0000256" key="7">
    <source>
        <dbReference type="ARBA" id="ARBA00022723"/>
    </source>
</evidence>
<dbReference type="InterPro" id="IPR006467">
    <property type="entry name" value="MiaB-like_bact"/>
</dbReference>
<dbReference type="PROSITE" id="PS51918">
    <property type="entry name" value="RADICAL_SAM"/>
    <property type="match status" value="1"/>
</dbReference>
<dbReference type="PROSITE" id="PS51449">
    <property type="entry name" value="MTTASE_N"/>
    <property type="match status" value="1"/>
</dbReference>
<reference evidence="15" key="1">
    <citation type="submission" date="2015-06" db="EMBL/GenBank/DDBJ databases">
        <authorList>
            <person name="Bertelli C."/>
        </authorList>
    </citation>
    <scope>NUCLEOTIDE SEQUENCE [LARGE SCALE GENOMIC DNA]</scope>
    <source>
        <strain evidence="15">CRIB-30</strain>
    </source>
</reference>
<dbReference type="PANTHER" id="PTHR43020">
    <property type="entry name" value="CDK5 REGULATORY SUBUNIT-ASSOCIATED PROTEIN 1"/>
    <property type="match status" value="1"/>
</dbReference>
<dbReference type="AlphaFoldDB" id="A0A0H5DP11"/>
<protein>
    <recommendedName>
        <fullName evidence="10">tRNA-2-methylthio-N(6)-dimethylallyladenosine synthase</fullName>
        <ecNumber evidence="10">2.8.4.3</ecNumber>
    </recommendedName>
</protein>
<keyword evidence="5 14" id="KW-0808">Transferase</keyword>
<comment type="function">
    <text evidence="2">Catalyzes the methylthiolation of N6-(dimethylallyl)adenosine (i(6)A), leading to the formation of 2-methylthio-N6-(dimethylallyl)adenosine (ms(2)i(6)A) at position 37 in tRNAs that read codons beginning with uridine.</text>
</comment>
<dbReference type="Gene3D" id="3.80.30.20">
    <property type="entry name" value="tm_1862 like domain"/>
    <property type="match status" value="1"/>
</dbReference>
<dbReference type="NCBIfam" id="TIGR00089">
    <property type="entry name" value="MiaB/RimO family radical SAM methylthiotransferase"/>
    <property type="match status" value="1"/>
</dbReference>
<keyword evidence="3" id="KW-0004">4Fe-4S</keyword>
<keyword evidence="15" id="KW-1185">Reference proteome</keyword>
<evidence type="ECO:0000256" key="10">
    <source>
        <dbReference type="ARBA" id="ARBA00033765"/>
    </source>
</evidence>
<feature type="domain" description="Radical SAM core" evidence="13">
    <location>
        <begin position="149"/>
        <end position="380"/>
    </location>
</feature>
<dbReference type="CDD" id="cd01335">
    <property type="entry name" value="Radical_SAM"/>
    <property type="match status" value="1"/>
</dbReference>
<dbReference type="GO" id="GO:0035597">
    <property type="term" value="F:tRNA-2-methylthio-N(6)-dimethylallyladenosine(37) synthase activity"/>
    <property type="evidence" value="ECO:0007669"/>
    <property type="project" value="UniProtKB-EC"/>
</dbReference>
<dbReference type="InterPro" id="IPR005839">
    <property type="entry name" value="Methylthiotransferase"/>
</dbReference>